<feature type="transmembrane region" description="Helical" evidence="7">
    <location>
        <begin position="279"/>
        <end position="298"/>
    </location>
</feature>
<evidence type="ECO:0000256" key="4">
    <source>
        <dbReference type="ARBA" id="ARBA00022692"/>
    </source>
</evidence>
<protein>
    <submittedName>
        <fullName evidence="8">YeiH family protein</fullName>
    </submittedName>
</protein>
<evidence type="ECO:0000313" key="8">
    <source>
        <dbReference type="EMBL" id="MFD1611750.1"/>
    </source>
</evidence>
<evidence type="ECO:0000256" key="2">
    <source>
        <dbReference type="ARBA" id="ARBA00007977"/>
    </source>
</evidence>
<evidence type="ECO:0000256" key="7">
    <source>
        <dbReference type="SAM" id="Phobius"/>
    </source>
</evidence>
<dbReference type="RefSeq" id="WP_380888331.1">
    <property type="nucleotide sequence ID" value="NZ_JBHUDY010000001.1"/>
</dbReference>
<comment type="similarity">
    <text evidence="2">Belongs to the UPF0324 family.</text>
</comment>
<feature type="transmembrane region" description="Helical" evidence="7">
    <location>
        <begin position="216"/>
        <end position="237"/>
    </location>
</feature>
<feature type="transmembrane region" description="Helical" evidence="7">
    <location>
        <begin position="122"/>
        <end position="140"/>
    </location>
</feature>
<proteinExistence type="inferred from homology"/>
<organism evidence="8 9">
    <name type="scientific">Sphingomonas tabacisoli</name>
    <dbReference type="NCBI Taxonomy" id="2249466"/>
    <lineage>
        <taxon>Bacteria</taxon>
        <taxon>Pseudomonadati</taxon>
        <taxon>Pseudomonadota</taxon>
        <taxon>Alphaproteobacteria</taxon>
        <taxon>Sphingomonadales</taxon>
        <taxon>Sphingomonadaceae</taxon>
        <taxon>Sphingomonas</taxon>
    </lineage>
</organism>
<sequence length="360" mass="36836">MGELDPIYRNRPTPAAADLFGDLLEVDATSATKRARPQLLTYLPGLGITGIAALAAAWLGDHYHAPLMLMGLLIGLAFNFLNADARLHAGLGFASKTLLRWGIVLVGLQVTIWEIAALGWPSFVAIAVMIVAVMTVGTLVSRALGLGAAFGTLAGGSVAICGASAALALSSVLGEKRVNQAQLTLVLVAVSAASALAMSTYPILSNLLGLSPHAAGFLLGASIHDVAQALGAGYSLGEVQGQTAAIVKLTRVALLAPTLLLVTLTLPKDGHAKTGAPPVPWFIVAFLALTAFNSVVTLPPQVAAAAKIGTSALLLLAVVATGIRSPMHLLLQQGWRASMPVVAATVTSFLLALAAAELLF</sequence>
<accession>A0ABW4I3N8</accession>
<dbReference type="PANTHER" id="PTHR30106">
    <property type="entry name" value="INNER MEMBRANE PROTEIN YEIH-RELATED"/>
    <property type="match status" value="1"/>
</dbReference>
<comment type="subcellular location">
    <subcellularLocation>
        <location evidence="1">Cell membrane</location>
        <topology evidence="1">Multi-pass membrane protein</topology>
    </subcellularLocation>
</comment>
<comment type="caution">
    <text evidence="8">The sequence shown here is derived from an EMBL/GenBank/DDBJ whole genome shotgun (WGS) entry which is preliminary data.</text>
</comment>
<keyword evidence="5 7" id="KW-1133">Transmembrane helix</keyword>
<dbReference type="InterPro" id="IPR018383">
    <property type="entry name" value="UPF0324_pro"/>
</dbReference>
<name>A0ABW4I3N8_9SPHN</name>
<keyword evidence="9" id="KW-1185">Reference proteome</keyword>
<dbReference type="EMBL" id="JBHUDY010000001">
    <property type="protein sequence ID" value="MFD1611750.1"/>
    <property type="molecule type" value="Genomic_DNA"/>
</dbReference>
<feature type="transmembrane region" description="Helical" evidence="7">
    <location>
        <begin position="147"/>
        <end position="169"/>
    </location>
</feature>
<evidence type="ECO:0000313" key="9">
    <source>
        <dbReference type="Proteomes" id="UP001597115"/>
    </source>
</evidence>
<dbReference type="PANTHER" id="PTHR30106:SF2">
    <property type="entry name" value="UPF0324 INNER MEMBRANE PROTEIN YEIH"/>
    <property type="match status" value="1"/>
</dbReference>
<feature type="transmembrane region" description="Helical" evidence="7">
    <location>
        <begin position="335"/>
        <end position="356"/>
    </location>
</feature>
<gene>
    <name evidence="8" type="ORF">ACFSCW_08050</name>
</gene>
<evidence type="ECO:0000256" key="6">
    <source>
        <dbReference type="ARBA" id="ARBA00023136"/>
    </source>
</evidence>
<keyword evidence="3" id="KW-1003">Cell membrane</keyword>
<keyword evidence="6 7" id="KW-0472">Membrane</keyword>
<feature type="transmembrane region" description="Helical" evidence="7">
    <location>
        <begin position="249"/>
        <end position="267"/>
    </location>
</feature>
<feature type="transmembrane region" description="Helical" evidence="7">
    <location>
        <begin position="65"/>
        <end position="85"/>
    </location>
</feature>
<dbReference type="Proteomes" id="UP001597115">
    <property type="component" value="Unassembled WGS sequence"/>
</dbReference>
<evidence type="ECO:0000256" key="1">
    <source>
        <dbReference type="ARBA" id="ARBA00004651"/>
    </source>
</evidence>
<feature type="transmembrane region" description="Helical" evidence="7">
    <location>
        <begin position="181"/>
        <end position="204"/>
    </location>
</feature>
<feature type="transmembrane region" description="Helical" evidence="7">
    <location>
        <begin position="304"/>
        <end position="323"/>
    </location>
</feature>
<feature type="transmembrane region" description="Helical" evidence="7">
    <location>
        <begin position="39"/>
        <end position="59"/>
    </location>
</feature>
<evidence type="ECO:0000256" key="3">
    <source>
        <dbReference type="ARBA" id="ARBA00022475"/>
    </source>
</evidence>
<reference evidence="9" key="1">
    <citation type="journal article" date="2019" name="Int. J. Syst. Evol. Microbiol.">
        <title>The Global Catalogue of Microorganisms (GCM) 10K type strain sequencing project: providing services to taxonomists for standard genome sequencing and annotation.</title>
        <authorList>
            <consortium name="The Broad Institute Genomics Platform"/>
            <consortium name="The Broad Institute Genome Sequencing Center for Infectious Disease"/>
            <person name="Wu L."/>
            <person name="Ma J."/>
        </authorList>
    </citation>
    <scope>NUCLEOTIDE SEQUENCE [LARGE SCALE GENOMIC DNA]</scope>
    <source>
        <strain evidence="9">CGMCC 1.16275</strain>
    </source>
</reference>
<evidence type="ECO:0000256" key="5">
    <source>
        <dbReference type="ARBA" id="ARBA00022989"/>
    </source>
</evidence>
<keyword evidence="4 7" id="KW-0812">Transmembrane</keyword>
<dbReference type="Pfam" id="PF03601">
    <property type="entry name" value="Cons_hypoth698"/>
    <property type="match status" value="1"/>
</dbReference>